<dbReference type="AlphaFoldDB" id="A0A0K2V011"/>
<accession>A0A0K2V011</accession>
<reference evidence="1" key="1">
    <citation type="submission" date="2014-05" db="EMBL/GenBank/DDBJ databases">
        <authorList>
            <person name="Chronopoulou M."/>
        </authorList>
    </citation>
    <scope>NUCLEOTIDE SEQUENCE</scope>
    <source>
        <tissue evidence="1">Whole organism</tissue>
    </source>
</reference>
<proteinExistence type="predicted"/>
<protein>
    <submittedName>
        <fullName evidence="1">Uncharacterized protein</fullName>
    </submittedName>
</protein>
<evidence type="ECO:0000313" key="1">
    <source>
        <dbReference type="EMBL" id="CDW43462.1"/>
    </source>
</evidence>
<sequence length="48" mass="5570">MSQESPGEPTPVTMKIEISFARYVQCFLKKSHIGYILFVMFHKTSTFL</sequence>
<name>A0A0K2V011_LEPSM</name>
<organism evidence="1">
    <name type="scientific">Lepeophtheirus salmonis</name>
    <name type="common">Salmon louse</name>
    <name type="synonym">Caligus salmonis</name>
    <dbReference type="NCBI Taxonomy" id="72036"/>
    <lineage>
        <taxon>Eukaryota</taxon>
        <taxon>Metazoa</taxon>
        <taxon>Ecdysozoa</taxon>
        <taxon>Arthropoda</taxon>
        <taxon>Crustacea</taxon>
        <taxon>Multicrustacea</taxon>
        <taxon>Hexanauplia</taxon>
        <taxon>Copepoda</taxon>
        <taxon>Siphonostomatoida</taxon>
        <taxon>Caligidae</taxon>
        <taxon>Lepeophtheirus</taxon>
    </lineage>
</organism>
<dbReference type="EMBL" id="HACA01026101">
    <property type="protein sequence ID" value="CDW43462.1"/>
    <property type="molecule type" value="Transcribed_RNA"/>
</dbReference>